<name>A0A3N4VRE2_9GAMM</name>
<evidence type="ECO:0000256" key="3">
    <source>
        <dbReference type="ARBA" id="ARBA00022723"/>
    </source>
</evidence>
<keyword evidence="4 11" id="KW-0547">Nucleotide-binding</keyword>
<keyword evidence="6 11" id="KW-0067">ATP-binding</keyword>
<dbReference type="EC" id="2.7.1.-" evidence="11"/>
<dbReference type="PANTHER" id="PTHR12358">
    <property type="entry name" value="SPHINGOSINE KINASE"/>
    <property type="match status" value="1"/>
</dbReference>
<dbReference type="Pfam" id="PF19279">
    <property type="entry name" value="YegS_C"/>
    <property type="match status" value="1"/>
</dbReference>
<reference evidence="13 14" key="1">
    <citation type="submission" date="2018-11" db="EMBL/GenBank/DDBJ databases">
        <title>Genomic Encyclopedia of Type Strains, Phase IV (KMG-IV): sequencing the most valuable type-strain genomes for metagenomic binning, comparative biology and taxonomic classification.</title>
        <authorList>
            <person name="Goeker M."/>
        </authorList>
    </citation>
    <scope>NUCLEOTIDE SEQUENCE [LARGE SCALE GENOMIC DNA]</scope>
    <source>
        <strain evidence="13 14">DSM 25623</strain>
    </source>
</reference>
<evidence type="ECO:0000256" key="8">
    <source>
        <dbReference type="ARBA" id="ARBA00023098"/>
    </source>
</evidence>
<dbReference type="PROSITE" id="PS50146">
    <property type="entry name" value="DAGK"/>
    <property type="match status" value="1"/>
</dbReference>
<accession>A0A3N4VRE2</accession>
<dbReference type="HAMAP" id="MF_01377">
    <property type="entry name" value="YegS"/>
    <property type="match status" value="1"/>
</dbReference>
<dbReference type="InterPro" id="IPR001206">
    <property type="entry name" value="Diacylglycerol_kinase_cat_dom"/>
</dbReference>
<dbReference type="InterPro" id="IPR005218">
    <property type="entry name" value="Diacylglycerol/lipid_kinase"/>
</dbReference>
<evidence type="ECO:0000256" key="5">
    <source>
        <dbReference type="ARBA" id="ARBA00022777"/>
    </source>
</evidence>
<dbReference type="InterPro" id="IPR050187">
    <property type="entry name" value="Lipid_Phosphate_FormReg"/>
</dbReference>
<evidence type="ECO:0000256" key="9">
    <source>
        <dbReference type="ARBA" id="ARBA00023209"/>
    </source>
</evidence>
<keyword evidence="9 11" id="KW-0594">Phospholipid biosynthesis</keyword>
<evidence type="ECO:0000256" key="4">
    <source>
        <dbReference type="ARBA" id="ARBA00022741"/>
    </source>
</evidence>
<comment type="caution">
    <text evidence="13">The sequence shown here is derived from an EMBL/GenBank/DDBJ whole genome shotgun (WGS) entry which is preliminary data.</text>
</comment>
<keyword evidence="10 11" id="KW-1208">Phospholipid metabolism</keyword>
<keyword evidence="11" id="KW-0963">Cytoplasm</keyword>
<dbReference type="GO" id="GO:0008654">
    <property type="term" value="P:phospholipid biosynthetic process"/>
    <property type="evidence" value="ECO:0007669"/>
    <property type="project" value="UniProtKB-UniRule"/>
</dbReference>
<organism evidence="13 14">
    <name type="scientific">Vulcaniibacterium tengchongense</name>
    <dbReference type="NCBI Taxonomy" id="1273429"/>
    <lineage>
        <taxon>Bacteria</taxon>
        <taxon>Pseudomonadati</taxon>
        <taxon>Pseudomonadota</taxon>
        <taxon>Gammaproteobacteria</taxon>
        <taxon>Lysobacterales</taxon>
        <taxon>Lysobacteraceae</taxon>
        <taxon>Vulcaniibacterium</taxon>
    </lineage>
</organism>
<dbReference type="NCBIfam" id="TIGR03702">
    <property type="entry name" value="lip_kinase_YegS"/>
    <property type="match status" value="1"/>
</dbReference>
<evidence type="ECO:0000259" key="12">
    <source>
        <dbReference type="PROSITE" id="PS50146"/>
    </source>
</evidence>
<feature type="domain" description="DAGKc" evidence="12">
    <location>
        <begin position="1"/>
        <end position="134"/>
    </location>
</feature>
<dbReference type="SMART" id="SM00046">
    <property type="entry name" value="DAGKc"/>
    <property type="match status" value="1"/>
</dbReference>
<dbReference type="InterPro" id="IPR017438">
    <property type="entry name" value="ATP-NAD_kinase_N"/>
</dbReference>
<comment type="function">
    <text evidence="11">Probably phosphorylates lipids; the in vivo substrate is unknown.</text>
</comment>
<keyword evidence="5 11" id="KW-0418">Kinase</keyword>
<dbReference type="NCBIfam" id="NF009602">
    <property type="entry name" value="PRK13054.1"/>
    <property type="match status" value="1"/>
</dbReference>
<feature type="binding site" evidence="11">
    <location>
        <begin position="65"/>
        <end position="71"/>
    </location>
    <ligand>
        <name>ATP</name>
        <dbReference type="ChEBI" id="CHEBI:30616"/>
    </ligand>
</feature>
<evidence type="ECO:0000256" key="2">
    <source>
        <dbReference type="ARBA" id="ARBA00022679"/>
    </source>
</evidence>
<evidence type="ECO:0000313" key="13">
    <source>
        <dbReference type="EMBL" id="RPE79627.1"/>
    </source>
</evidence>
<dbReference type="PANTHER" id="PTHR12358:SF106">
    <property type="entry name" value="LIPID KINASE YEGS"/>
    <property type="match status" value="1"/>
</dbReference>
<feature type="binding site" evidence="11">
    <location>
        <position position="96"/>
    </location>
    <ligand>
        <name>ATP</name>
        <dbReference type="ChEBI" id="CHEBI:30616"/>
    </ligand>
</feature>
<dbReference type="OrthoDB" id="142078at2"/>
<dbReference type="Gene3D" id="3.40.50.10330">
    <property type="entry name" value="Probable inorganic polyphosphate/atp-NAD kinase, domain 1"/>
    <property type="match status" value="1"/>
</dbReference>
<feature type="active site" description="Proton acceptor" evidence="11">
    <location>
        <position position="280"/>
    </location>
</feature>
<comment type="cofactor">
    <cofactor evidence="11">
        <name>Mg(2+)</name>
        <dbReference type="ChEBI" id="CHEBI:18420"/>
    </cofactor>
    <cofactor evidence="11">
        <name>Ca(2+)</name>
        <dbReference type="ChEBI" id="CHEBI:29108"/>
    </cofactor>
    <text evidence="11">Binds 1 Mg(2+) ion per subunit. Ca(2+) may be able to substitute.</text>
</comment>
<evidence type="ECO:0000256" key="1">
    <source>
        <dbReference type="ARBA" id="ARBA00022516"/>
    </source>
</evidence>
<feature type="binding site" evidence="11">
    <location>
        <position position="219"/>
    </location>
    <ligand>
        <name>Mg(2+)</name>
        <dbReference type="ChEBI" id="CHEBI:18420"/>
    </ligand>
</feature>
<evidence type="ECO:0000313" key="14">
    <source>
        <dbReference type="Proteomes" id="UP000269708"/>
    </source>
</evidence>
<evidence type="ECO:0000256" key="7">
    <source>
        <dbReference type="ARBA" id="ARBA00022842"/>
    </source>
</evidence>
<keyword evidence="8 11" id="KW-0443">Lipid metabolism</keyword>
<dbReference type="Proteomes" id="UP000269708">
    <property type="component" value="Unassembled WGS sequence"/>
</dbReference>
<feature type="binding site" evidence="11">
    <location>
        <position position="224"/>
    </location>
    <ligand>
        <name>Mg(2+)</name>
        <dbReference type="ChEBI" id="CHEBI:18420"/>
    </ligand>
</feature>
<dbReference type="RefSeq" id="WP_123769818.1">
    <property type="nucleotide sequence ID" value="NZ_RKQN01000002.1"/>
</dbReference>
<dbReference type="EMBL" id="RKQN01000002">
    <property type="protein sequence ID" value="RPE79627.1"/>
    <property type="molecule type" value="Genomic_DNA"/>
</dbReference>
<protein>
    <recommendedName>
        <fullName evidence="11">Probable lipid kinase YegS-like</fullName>
        <ecNumber evidence="11">2.7.1.-</ecNumber>
    </recommendedName>
</protein>
<dbReference type="Pfam" id="PF00781">
    <property type="entry name" value="DAGK_cat"/>
    <property type="match status" value="1"/>
</dbReference>
<proteinExistence type="inferred from homology"/>
<dbReference type="AlphaFoldDB" id="A0A3N4VRE2"/>
<evidence type="ECO:0000256" key="6">
    <source>
        <dbReference type="ARBA" id="ARBA00022840"/>
    </source>
</evidence>
<keyword evidence="2 11" id="KW-0808">Transferase</keyword>
<dbReference type="InterPro" id="IPR045540">
    <property type="entry name" value="YegS/DAGK_C"/>
</dbReference>
<dbReference type="InterPro" id="IPR016064">
    <property type="entry name" value="NAD/diacylglycerol_kinase_sf"/>
</dbReference>
<dbReference type="Gene3D" id="2.60.200.40">
    <property type="match status" value="1"/>
</dbReference>
<feature type="binding site" evidence="11">
    <location>
        <position position="39"/>
    </location>
    <ligand>
        <name>ATP</name>
        <dbReference type="ChEBI" id="CHEBI:30616"/>
    </ligand>
</feature>
<dbReference type="GO" id="GO:0001727">
    <property type="term" value="F:lipid kinase activity"/>
    <property type="evidence" value="ECO:0007669"/>
    <property type="project" value="UniProtKB-UniRule"/>
</dbReference>
<keyword evidence="3 11" id="KW-0479">Metal-binding</keyword>
<dbReference type="GO" id="GO:0005886">
    <property type="term" value="C:plasma membrane"/>
    <property type="evidence" value="ECO:0007669"/>
    <property type="project" value="TreeGrafter"/>
</dbReference>
<feature type="binding site" evidence="11">
    <location>
        <position position="222"/>
    </location>
    <ligand>
        <name>Mg(2+)</name>
        <dbReference type="ChEBI" id="CHEBI:18420"/>
    </ligand>
</feature>
<gene>
    <name evidence="13" type="ORF">EDC50_1450</name>
</gene>
<dbReference type="GO" id="GO:0005524">
    <property type="term" value="F:ATP binding"/>
    <property type="evidence" value="ECO:0007669"/>
    <property type="project" value="UniProtKB-UniRule"/>
</dbReference>
<dbReference type="GO" id="GO:0000287">
    <property type="term" value="F:magnesium ion binding"/>
    <property type="evidence" value="ECO:0007669"/>
    <property type="project" value="UniProtKB-UniRule"/>
</dbReference>
<comment type="similarity">
    <text evidence="11">Belongs to the diacylglycerol/lipid kinase family. YegS lipid kinase subfamily.</text>
</comment>
<evidence type="ECO:0000256" key="11">
    <source>
        <dbReference type="HAMAP-Rule" id="MF_01377"/>
    </source>
</evidence>
<dbReference type="GO" id="GO:0005737">
    <property type="term" value="C:cytoplasm"/>
    <property type="evidence" value="ECO:0007669"/>
    <property type="project" value="UniProtKB-SubCell"/>
</dbReference>
<sequence>MRAPHWRLILNGKAANDDALRAAVADARGRGVRVDVRVTWEHGDAERYVAEAVAEGVDAVIAAGGDGTLSAVAGGLARQPAAAEALPALGLVPLGTANDFAVAAGIPGTPDAALELVRTAPPRPVDLLRIAGAEATRWCANLASAGFGTQVTLETDEGLKKMLGGLAYLLTGIAKLGRIEPVRAALRGPGFEWTGEFIALGLGNGRQAGGGQALCPEALLDDGLIDLTVVPELSGEMRDTLGTLLTEGRHAALDRAALRARLAWVELDAPAPLQLNVDGEPVQAARFRIDCVPGRLRMHLPRDCPLFGRAVEPPAP</sequence>
<keyword evidence="14" id="KW-1185">Reference proteome</keyword>
<dbReference type="NCBIfam" id="TIGR00147">
    <property type="entry name" value="YegS/Rv2252/BmrU family lipid kinase"/>
    <property type="match status" value="1"/>
</dbReference>
<evidence type="ECO:0000256" key="10">
    <source>
        <dbReference type="ARBA" id="ARBA00023264"/>
    </source>
</evidence>
<keyword evidence="1 11" id="KW-0444">Lipid biosynthesis</keyword>
<keyword evidence="7 11" id="KW-0460">Magnesium</keyword>
<dbReference type="SUPFAM" id="SSF111331">
    <property type="entry name" value="NAD kinase/diacylglycerol kinase-like"/>
    <property type="match status" value="1"/>
</dbReference>
<comment type="subcellular location">
    <subcellularLocation>
        <location evidence="11">Cytoplasm</location>
    </subcellularLocation>
</comment>
<dbReference type="InterPro" id="IPR022433">
    <property type="entry name" value="Lip_kinase_YegS"/>
</dbReference>